<comment type="caution">
    <text evidence="7">The sequence shown here is derived from an EMBL/GenBank/DDBJ whole genome shotgun (WGS) entry which is preliminary data.</text>
</comment>
<dbReference type="Proteomes" id="UP000584867">
    <property type="component" value="Unassembled WGS sequence"/>
</dbReference>
<keyword evidence="3 5" id="KW-1133">Transmembrane helix</keyword>
<gene>
    <name evidence="7" type="ORF">HDF15_000819</name>
</gene>
<feature type="transmembrane region" description="Helical" evidence="5">
    <location>
        <begin position="159"/>
        <end position="177"/>
    </location>
</feature>
<dbReference type="InterPro" id="IPR049453">
    <property type="entry name" value="Memb_transporter_dom"/>
</dbReference>
<feature type="transmembrane region" description="Helical" evidence="5">
    <location>
        <begin position="87"/>
        <end position="118"/>
    </location>
</feature>
<evidence type="ECO:0000313" key="7">
    <source>
        <dbReference type="EMBL" id="MBB5062489.1"/>
    </source>
</evidence>
<accession>A0A7W7ZMU3</accession>
<evidence type="ECO:0000256" key="5">
    <source>
        <dbReference type="SAM" id="Phobius"/>
    </source>
</evidence>
<dbReference type="GO" id="GO:0016020">
    <property type="term" value="C:membrane"/>
    <property type="evidence" value="ECO:0007669"/>
    <property type="project" value="UniProtKB-SubCell"/>
</dbReference>
<feature type="domain" description="Integral membrane bound transporter" evidence="6">
    <location>
        <begin position="59"/>
        <end position="171"/>
    </location>
</feature>
<evidence type="ECO:0000256" key="1">
    <source>
        <dbReference type="ARBA" id="ARBA00004141"/>
    </source>
</evidence>
<dbReference type="Pfam" id="PF13515">
    <property type="entry name" value="FUSC_2"/>
    <property type="match status" value="1"/>
</dbReference>
<feature type="transmembrane region" description="Helical" evidence="5">
    <location>
        <begin position="57"/>
        <end position="75"/>
    </location>
</feature>
<dbReference type="EMBL" id="JACHIO010000003">
    <property type="protein sequence ID" value="MBB5062489.1"/>
    <property type="molecule type" value="Genomic_DNA"/>
</dbReference>
<keyword evidence="4 5" id="KW-0472">Membrane</keyword>
<feature type="transmembrane region" description="Helical" evidence="5">
    <location>
        <begin position="20"/>
        <end position="41"/>
    </location>
</feature>
<evidence type="ECO:0000256" key="2">
    <source>
        <dbReference type="ARBA" id="ARBA00022692"/>
    </source>
</evidence>
<comment type="subcellular location">
    <subcellularLocation>
        <location evidence="1">Membrane</location>
        <topology evidence="1">Multi-pass membrane protein</topology>
    </subcellularLocation>
</comment>
<protein>
    <submittedName>
        <fullName evidence="7">Putative membrane protein YccC</fullName>
    </submittedName>
</protein>
<dbReference type="RefSeq" id="WP_184252989.1">
    <property type="nucleotide sequence ID" value="NZ_JACHIO010000003.1"/>
</dbReference>
<evidence type="ECO:0000256" key="3">
    <source>
        <dbReference type="ARBA" id="ARBA00022989"/>
    </source>
</evidence>
<dbReference type="AlphaFoldDB" id="A0A7W7ZMU3"/>
<evidence type="ECO:0000313" key="8">
    <source>
        <dbReference type="Proteomes" id="UP000584867"/>
    </source>
</evidence>
<sequence length="195" mass="21001">MPTARKDSHTMHAWPSATAVFRAVFHGVMLSVFCAISYWLITHLLSGAFSVSRDDDLLGGMWAVAATVFVYRYSYDSSVGAAASRMWATLLSFGLCLIYLLFFPFSLVGMVTLIGLGAITMSLFDRADEIVTTGITTAVIMVVAGLSPHPGWKQPILRLIDTVVGVGVGVAGVWITSKAKSSGPEMLRNEPQDHA</sequence>
<reference evidence="7 8" key="1">
    <citation type="submission" date="2020-08" db="EMBL/GenBank/DDBJ databases">
        <title>Genomic Encyclopedia of Type Strains, Phase IV (KMG-V): Genome sequencing to study the core and pangenomes of soil and plant-associated prokaryotes.</title>
        <authorList>
            <person name="Whitman W."/>
        </authorList>
    </citation>
    <scope>NUCLEOTIDE SEQUENCE [LARGE SCALE GENOMIC DNA]</scope>
    <source>
        <strain evidence="7 8">X5P3</strain>
    </source>
</reference>
<organism evidence="7 8">
    <name type="scientific">Granulicella mallensis</name>
    <dbReference type="NCBI Taxonomy" id="940614"/>
    <lineage>
        <taxon>Bacteria</taxon>
        <taxon>Pseudomonadati</taxon>
        <taxon>Acidobacteriota</taxon>
        <taxon>Terriglobia</taxon>
        <taxon>Terriglobales</taxon>
        <taxon>Acidobacteriaceae</taxon>
        <taxon>Granulicella</taxon>
    </lineage>
</organism>
<keyword evidence="2 5" id="KW-0812">Transmembrane</keyword>
<feature type="transmembrane region" description="Helical" evidence="5">
    <location>
        <begin position="130"/>
        <end position="147"/>
    </location>
</feature>
<name>A0A7W7ZMU3_9BACT</name>
<proteinExistence type="predicted"/>
<evidence type="ECO:0000259" key="6">
    <source>
        <dbReference type="Pfam" id="PF13515"/>
    </source>
</evidence>
<evidence type="ECO:0000256" key="4">
    <source>
        <dbReference type="ARBA" id="ARBA00023136"/>
    </source>
</evidence>